<dbReference type="RefSeq" id="WP_140605332.1">
    <property type="nucleotide sequence ID" value="NZ_SAWY01000038.1"/>
</dbReference>
<dbReference type="InterPro" id="IPR006913">
    <property type="entry name" value="CENP-V/GFA"/>
</dbReference>
<evidence type="ECO:0000256" key="1">
    <source>
        <dbReference type="ARBA" id="ARBA00005495"/>
    </source>
</evidence>
<comment type="caution">
    <text evidence="6">The sequence shown here is derived from an EMBL/GenBank/DDBJ whole genome shotgun (WGS) entry which is preliminary data.</text>
</comment>
<dbReference type="PANTHER" id="PTHR33337:SF40">
    <property type="entry name" value="CENP-V_GFA DOMAIN-CONTAINING PROTEIN-RELATED"/>
    <property type="match status" value="1"/>
</dbReference>
<keyword evidence="2" id="KW-0479">Metal-binding</keyword>
<dbReference type="Proteomes" id="UP000315303">
    <property type="component" value="Unassembled WGS sequence"/>
</dbReference>
<evidence type="ECO:0000313" key="7">
    <source>
        <dbReference type="Proteomes" id="UP000315303"/>
    </source>
</evidence>
<dbReference type="PANTHER" id="PTHR33337">
    <property type="entry name" value="GFA DOMAIN-CONTAINING PROTEIN"/>
    <property type="match status" value="1"/>
</dbReference>
<feature type="domain" description="CENP-V/GFA" evidence="5">
    <location>
        <begin position="1"/>
        <end position="105"/>
    </location>
</feature>
<sequence>MEGGCLCGAIRYRVLAEPFAADYCHCSICRKQTGSVVVAWMDFKSEQVQWLKGQLTYFHSSEFVKRGFCQQCGSTVTFGDSRYQQYTTLTIASLGNANLVKPTYHIHTDDQVSWLTIQDECKRFLHGASD</sequence>
<reference evidence="6 7" key="1">
    <citation type="submission" date="2019-01" db="EMBL/GenBank/DDBJ databases">
        <title>Litorilituus lipolytica sp. nov., isolated from intertidal sand of the Yellow Sea in China.</title>
        <authorList>
            <person name="Liu A."/>
        </authorList>
    </citation>
    <scope>NUCLEOTIDE SEQUENCE [LARGE SCALE GENOMIC DNA]</scope>
    <source>
        <strain evidence="6 7">RZ04</strain>
    </source>
</reference>
<keyword evidence="4" id="KW-0456">Lyase</keyword>
<dbReference type="GO" id="GO:0016846">
    <property type="term" value="F:carbon-sulfur lyase activity"/>
    <property type="evidence" value="ECO:0007669"/>
    <property type="project" value="InterPro"/>
</dbReference>
<evidence type="ECO:0000313" key="6">
    <source>
        <dbReference type="EMBL" id="TPH12881.1"/>
    </source>
</evidence>
<dbReference type="GO" id="GO:0046872">
    <property type="term" value="F:metal ion binding"/>
    <property type="evidence" value="ECO:0007669"/>
    <property type="project" value="UniProtKB-KW"/>
</dbReference>
<evidence type="ECO:0000256" key="3">
    <source>
        <dbReference type="ARBA" id="ARBA00022833"/>
    </source>
</evidence>
<keyword evidence="3" id="KW-0862">Zinc</keyword>
<dbReference type="Pfam" id="PF04828">
    <property type="entry name" value="GFA"/>
    <property type="match status" value="1"/>
</dbReference>
<gene>
    <name evidence="6" type="ORF">EPA86_15835</name>
</gene>
<proteinExistence type="inferred from homology"/>
<comment type="similarity">
    <text evidence="1">Belongs to the Gfa family.</text>
</comment>
<dbReference type="Gene3D" id="3.90.1590.10">
    <property type="entry name" value="glutathione-dependent formaldehyde- activating enzyme (gfa)"/>
    <property type="match status" value="1"/>
</dbReference>
<dbReference type="OrthoDB" id="4188830at2"/>
<dbReference type="SUPFAM" id="SSF51316">
    <property type="entry name" value="Mss4-like"/>
    <property type="match status" value="1"/>
</dbReference>
<dbReference type="InterPro" id="IPR011057">
    <property type="entry name" value="Mss4-like_sf"/>
</dbReference>
<keyword evidence="7" id="KW-1185">Reference proteome</keyword>
<evidence type="ECO:0000256" key="4">
    <source>
        <dbReference type="ARBA" id="ARBA00023239"/>
    </source>
</evidence>
<dbReference type="EMBL" id="SAWY01000038">
    <property type="protein sequence ID" value="TPH12881.1"/>
    <property type="molecule type" value="Genomic_DNA"/>
</dbReference>
<organism evidence="6 7">
    <name type="scientific">Litorilituus lipolyticus</name>
    <dbReference type="NCBI Taxonomy" id="2491017"/>
    <lineage>
        <taxon>Bacteria</taxon>
        <taxon>Pseudomonadati</taxon>
        <taxon>Pseudomonadota</taxon>
        <taxon>Gammaproteobacteria</taxon>
        <taxon>Alteromonadales</taxon>
        <taxon>Colwelliaceae</taxon>
        <taxon>Litorilituus</taxon>
    </lineage>
</organism>
<evidence type="ECO:0000259" key="5">
    <source>
        <dbReference type="PROSITE" id="PS51891"/>
    </source>
</evidence>
<evidence type="ECO:0000256" key="2">
    <source>
        <dbReference type="ARBA" id="ARBA00022723"/>
    </source>
</evidence>
<protein>
    <submittedName>
        <fullName evidence="6">GFA family protein</fullName>
    </submittedName>
</protein>
<dbReference type="AlphaFoldDB" id="A0A502KS60"/>
<dbReference type="PROSITE" id="PS51891">
    <property type="entry name" value="CENP_V_GFA"/>
    <property type="match status" value="1"/>
</dbReference>
<accession>A0A502KS60</accession>
<name>A0A502KS60_9GAMM</name>